<feature type="domain" description="Glycosyltransferase subfamily 4-like N-terminal" evidence="4">
    <location>
        <begin position="44"/>
        <end position="140"/>
    </location>
</feature>
<dbReference type="PANTHER" id="PTHR12526">
    <property type="entry name" value="GLYCOSYLTRANSFERASE"/>
    <property type="match status" value="1"/>
</dbReference>
<feature type="domain" description="Glycosyl transferase family 1" evidence="3">
    <location>
        <begin position="159"/>
        <end position="301"/>
    </location>
</feature>
<dbReference type="Gene3D" id="3.40.50.2000">
    <property type="entry name" value="Glycogen Phosphorylase B"/>
    <property type="match status" value="2"/>
</dbReference>
<dbReference type="Pfam" id="PF00534">
    <property type="entry name" value="Glycos_transf_1"/>
    <property type="match status" value="1"/>
</dbReference>
<dbReference type="PANTHER" id="PTHR12526:SF510">
    <property type="entry name" value="D-INOSITOL 3-PHOSPHATE GLYCOSYLTRANSFERASE"/>
    <property type="match status" value="1"/>
</dbReference>
<protein>
    <submittedName>
        <fullName evidence="5">Glycosyltransferase family 4 protein</fullName>
    </submittedName>
</protein>
<keyword evidence="1" id="KW-0328">Glycosyltransferase</keyword>
<evidence type="ECO:0000313" key="5">
    <source>
        <dbReference type="EMBL" id="MBE9254329.1"/>
    </source>
</evidence>
<dbReference type="InterPro" id="IPR028098">
    <property type="entry name" value="Glyco_trans_4-like_N"/>
</dbReference>
<dbReference type="InterPro" id="IPR001296">
    <property type="entry name" value="Glyco_trans_1"/>
</dbReference>
<evidence type="ECO:0000313" key="6">
    <source>
        <dbReference type="Proteomes" id="UP000658720"/>
    </source>
</evidence>
<sequence length="326" mass="35824">MKTIWHLIGDRRPGGSNHLVRNLLNSSLGESFASQTLTLEQGLKRVKGELPDAIIFHYASAWKYLPALWRLQTMAPVHICEHHYCAGFEQHQVKSLQRFRLLLKTAYGLADGVISVSRAQKQWLIGHKLVHPAKVKVIRPASPLANFLALPLKPPSSTLTLGVYGRFAPQKGFDLLLKAIANVPPDLPIRIKLGGYGEDEALIRQLTAALPAVQLVGPVEDVPTFLADCDGVIIPSRWEPWGLVALEAKAAGKGIIATAVDGLSEQVEGFGLLCPPEDLEMLTKAIAKVSPKQLQQWGQEGRIAVTNAWEKCVQEWHDYLTAAIEP</sequence>
<dbReference type="Pfam" id="PF13439">
    <property type="entry name" value="Glyco_transf_4"/>
    <property type="match status" value="1"/>
</dbReference>
<dbReference type="CDD" id="cd03801">
    <property type="entry name" value="GT4_PimA-like"/>
    <property type="match status" value="1"/>
</dbReference>
<organism evidence="5 6">
    <name type="scientific">Synechocystis salina LEGE 00031</name>
    <dbReference type="NCBI Taxonomy" id="1828736"/>
    <lineage>
        <taxon>Bacteria</taxon>
        <taxon>Bacillati</taxon>
        <taxon>Cyanobacteriota</taxon>
        <taxon>Cyanophyceae</taxon>
        <taxon>Synechococcales</taxon>
        <taxon>Merismopediaceae</taxon>
        <taxon>Synechocystis</taxon>
    </lineage>
</organism>
<evidence type="ECO:0000259" key="3">
    <source>
        <dbReference type="Pfam" id="PF00534"/>
    </source>
</evidence>
<keyword evidence="2" id="KW-0808">Transferase</keyword>
<dbReference type="Proteomes" id="UP000658720">
    <property type="component" value="Unassembled WGS sequence"/>
</dbReference>
<evidence type="ECO:0000256" key="1">
    <source>
        <dbReference type="ARBA" id="ARBA00022676"/>
    </source>
</evidence>
<accession>A0ABR9VSL4</accession>
<proteinExistence type="predicted"/>
<evidence type="ECO:0000259" key="4">
    <source>
        <dbReference type="Pfam" id="PF13439"/>
    </source>
</evidence>
<dbReference type="RefSeq" id="WP_194019955.1">
    <property type="nucleotide sequence ID" value="NZ_JADEVV010000028.1"/>
</dbReference>
<keyword evidence="6" id="KW-1185">Reference proteome</keyword>
<reference evidence="5 6" key="1">
    <citation type="submission" date="2020-10" db="EMBL/GenBank/DDBJ databases">
        <authorList>
            <person name="Castelo-Branco R."/>
            <person name="Eusebio N."/>
            <person name="Adriana R."/>
            <person name="Vieira A."/>
            <person name="Brugerolle De Fraissinette N."/>
            <person name="Rezende De Castro R."/>
            <person name="Schneider M.P."/>
            <person name="Vasconcelos V."/>
            <person name="Leao P.N."/>
        </authorList>
    </citation>
    <scope>NUCLEOTIDE SEQUENCE [LARGE SCALE GENOMIC DNA]</scope>
    <source>
        <strain evidence="5 6">LEGE 00031</strain>
    </source>
</reference>
<evidence type="ECO:0000256" key="2">
    <source>
        <dbReference type="ARBA" id="ARBA00022679"/>
    </source>
</evidence>
<dbReference type="SUPFAM" id="SSF53756">
    <property type="entry name" value="UDP-Glycosyltransferase/glycogen phosphorylase"/>
    <property type="match status" value="1"/>
</dbReference>
<comment type="caution">
    <text evidence="5">The sequence shown here is derived from an EMBL/GenBank/DDBJ whole genome shotgun (WGS) entry which is preliminary data.</text>
</comment>
<dbReference type="EMBL" id="JADEVV010000028">
    <property type="protein sequence ID" value="MBE9254329.1"/>
    <property type="molecule type" value="Genomic_DNA"/>
</dbReference>
<name>A0ABR9VSL4_9SYNC</name>
<gene>
    <name evidence="5" type="ORF">IQ217_10835</name>
</gene>